<reference evidence="4" key="2">
    <citation type="submission" date="2013-07" db="EMBL/GenBank/DDBJ databases">
        <authorList>
            <consortium name="The Broad Institute Genome Sequencing Platform"/>
            <person name="Cuomo C."/>
            <person name="Litvintseva A."/>
            <person name="Chen Y."/>
            <person name="Heitman J."/>
            <person name="Sun S."/>
            <person name="Springer D."/>
            <person name="Dromer F."/>
            <person name="Young S.K."/>
            <person name="Zeng Q."/>
            <person name="Gargeya S."/>
            <person name="Fitzgerald M."/>
            <person name="Abouelleil A."/>
            <person name="Alvarado L."/>
            <person name="Berlin A.M."/>
            <person name="Chapman S.B."/>
            <person name="Dewar J."/>
            <person name="Goldberg J."/>
            <person name="Griggs A."/>
            <person name="Gujja S."/>
            <person name="Hansen M."/>
            <person name="Howarth C."/>
            <person name="Imamovic A."/>
            <person name="Larimer J."/>
            <person name="McCowan C."/>
            <person name="Murphy C."/>
            <person name="Pearson M."/>
            <person name="Priest M."/>
            <person name="Roberts A."/>
            <person name="Saif S."/>
            <person name="Shea T."/>
            <person name="Sykes S."/>
            <person name="Wortman J."/>
            <person name="Nusbaum C."/>
            <person name="Birren B."/>
        </authorList>
    </citation>
    <scope>NUCLEOTIDE SEQUENCE</scope>
    <source>
        <strain evidence="4">CBS 10117</strain>
    </source>
</reference>
<dbReference type="InterPro" id="IPR000719">
    <property type="entry name" value="Prot_kinase_dom"/>
</dbReference>
<dbReference type="RefSeq" id="XP_018262008.1">
    <property type="nucleotide sequence ID" value="XM_018408317.1"/>
</dbReference>
<evidence type="ECO:0000313" key="4">
    <source>
        <dbReference type="EMBL" id="WWC62937.1"/>
    </source>
</evidence>
<dbReference type="Proteomes" id="UP000078595">
    <property type="component" value="Chromosome 6"/>
</dbReference>
<dbReference type="GO" id="GO:0005524">
    <property type="term" value="F:ATP binding"/>
    <property type="evidence" value="ECO:0007669"/>
    <property type="project" value="InterPro"/>
</dbReference>
<dbReference type="SUPFAM" id="SSF56112">
    <property type="entry name" value="Protein kinase-like (PK-like)"/>
    <property type="match status" value="1"/>
</dbReference>
<feature type="compositionally biased region" description="Basic and acidic residues" evidence="1">
    <location>
        <begin position="18"/>
        <end position="28"/>
    </location>
</feature>
<reference evidence="4" key="3">
    <citation type="submission" date="2024-02" db="EMBL/GenBank/DDBJ databases">
        <title>Comparative genomics of Cryptococcus and Kwoniella reveals pathogenesis evolution and contrasting modes of karyotype evolution via chromosome fusion or intercentromeric recombination.</title>
        <authorList>
            <person name="Coelho M.A."/>
            <person name="David-Palma M."/>
            <person name="Shea T."/>
            <person name="Bowers K."/>
            <person name="McGinley-Smith S."/>
            <person name="Mohammad A.W."/>
            <person name="Gnirke A."/>
            <person name="Yurkov A.M."/>
            <person name="Nowrousian M."/>
            <person name="Sun S."/>
            <person name="Cuomo C.A."/>
            <person name="Heitman J."/>
        </authorList>
    </citation>
    <scope>NUCLEOTIDE SEQUENCE</scope>
    <source>
        <strain evidence="4">CBS 10117</strain>
    </source>
</reference>
<dbReference type="PANTHER" id="PTHR23257:SF974">
    <property type="entry name" value="RECEPTOR-INTERACTING SERINE_THREONINE-PROTEIN KINASE 3"/>
    <property type="match status" value="1"/>
</dbReference>
<protein>
    <submittedName>
        <fullName evidence="3">Serine/threonine protein kinase</fullName>
    </submittedName>
</protein>
<dbReference type="PANTHER" id="PTHR23257">
    <property type="entry name" value="SERINE-THREONINE PROTEIN KINASE"/>
    <property type="match status" value="1"/>
</dbReference>
<keyword evidence="3" id="KW-0723">Serine/threonine-protein kinase</keyword>
<dbReference type="InterPro" id="IPR008266">
    <property type="entry name" value="Tyr_kinase_AS"/>
</dbReference>
<evidence type="ECO:0000256" key="1">
    <source>
        <dbReference type="SAM" id="MobiDB-lite"/>
    </source>
</evidence>
<dbReference type="KEGG" id="kdj:28968722"/>
<dbReference type="EMBL" id="KI894032">
    <property type="protein sequence ID" value="OBR84166.1"/>
    <property type="molecule type" value="Genomic_DNA"/>
</dbReference>
<dbReference type="InterPro" id="IPR050167">
    <property type="entry name" value="Ser_Thr_protein_kinase"/>
</dbReference>
<reference evidence="3" key="1">
    <citation type="submission" date="2013-07" db="EMBL/GenBank/DDBJ databases">
        <title>The Genome Sequence of Cryptococcus dejecticola CBS10117.</title>
        <authorList>
            <consortium name="The Broad Institute Genome Sequencing Platform"/>
            <person name="Cuomo C."/>
            <person name="Litvintseva A."/>
            <person name="Chen Y."/>
            <person name="Heitman J."/>
            <person name="Sun S."/>
            <person name="Springer D."/>
            <person name="Dromer F."/>
            <person name="Young S.K."/>
            <person name="Zeng Q."/>
            <person name="Gargeya S."/>
            <person name="Fitzgerald M."/>
            <person name="Abouelleil A."/>
            <person name="Alvarado L."/>
            <person name="Berlin A.M."/>
            <person name="Chapman S.B."/>
            <person name="Dewar J."/>
            <person name="Goldberg J."/>
            <person name="Griggs A."/>
            <person name="Gujja S."/>
            <person name="Hansen M."/>
            <person name="Howarth C."/>
            <person name="Imamovic A."/>
            <person name="Larimer J."/>
            <person name="McCowan C."/>
            <person name="Murphy C."/>
            <person name="Pearson M."/>
            <person name="Priest M."/>
            <person name="Roberts A."/>
            <person name="Saif S."/>
            <person name="Shea T."/>
            <person name="Sykes S."/>
            <person name="Wortman J."/>
            <person name="Nusbaum C."/>
            <person name="Birren B."/>
        </authorList>
    </citation>
    <scope>NUCLEOTIDE SEQUENCE [LARGE SCALE GENOMIC DNA]</scope>
    <source>
        <strain evidence="3">CBS 10117</strain>
    </source>
</reference>
<sequence length="356" mass="40063">MTEPTQEPLKGILGGPGDLEKQGDEPAVSHDVNYESQGFQAAPDTPASAVPWYKRWSYTTTGGTVIHNSTFYEVKRIPYTLSDRVMSGAEEPPVVSSPGTLIIADRVELMSSEDIKRRMQELDMNENCQPLDTPEPTRNLQAIIDSPIFQSLPLVQPDEKIHYAKTPGSLGEVRNLLAVKGLPYVLQIVGRTEDDKLVTIRYGQSVTEWIIDRDMIVPEEWTYQWVVDIVLGLQQLHGKGILHKDLSANNVLFERDHAILCDFEAGEDDMFEVPPECILRDNKYDTRSDVYQLGSLLWSIDNRNMPKYHTTPQPSGIFKDIMAACLAVNPAERPTLKDILAELEQMKETKDLVPDV</sequence>
<keyword evidence="3" id="KW-0418">Kinase</keyword>
<name>A0A1A6A276_9TREE</name>
<dbReference type="GO" id="GO:0005737">
    <property type="term" value="C:cytoplasm"/>
    <property type="evidence" value="ECO:0007669"/>
    <property type="project" value="TreeGrafter"/>
</dbReference>
<dbReference type="GO" id="GO:0007165">
    <property type="term" value="P:signal transduction"/>
    <property type="evidence" value="ECO:0007669"/>
    <property type="project" value="TreeGrafter"/>
</dbReference>
<proteinExistence type="predicted"/>
<dbReference type="EMBL" id="CP144535">
    <property type="protein sequence ID" value="WWC62937.1"/>
    <property type="molecule type" value="Genomic_DNA"/>
</dbReference>
<dbReference type="GeneID" id="28968722"/>
<accession>A0A1A6A276</accession>
<dbReference type="AlphaFoldDB" id="A0A1A6A276"/>
<keyword evidence="5" id="KW-1185">Reference proteome</keyword>
<dbReference type="CDD" id="cd00180">
    <property type="entry name" value="PKc"/>
    <property type="match status" value="1"/>
</dbReference>
<evidence type="ECO:0000313" key="5">
    <source>
        <dbReference type="Proteomes" id="UP000078595"/>
    </source>
</evidence>
<dbReference type="STRING" id="1296121.A0A1A6A276"/>
<dbReference type="PROSITE" id="PS50011">
    <property type="entry name" value="PROTEIN_KINASE_DOM"/>
    <property type="match status" value="1"/>
</dbReference>
<dbReference type="OrthoDB" id="1668230at2759"/>
<evidence type="ECO:0000313" key="3">
    <source>
        <dbReference type="EMBL" id="OBR84166.1"/>
    </source>
</evidence>
<feature type="domain" description="Protein kinase" evidence="2">
    <location>
        <begin position="79"/>
        <end position="356"/>
    </location>
</feature>
<dbReference type="Gene3D" id="1.10.510.10">
    <property type="entry name" value="Transferase(Phosphotransferase) domain 1"/>
    <property type="match status" value="1"/>
</dbReference>
<dbReference type="GO" id="GO:0004674">
    <property type="term" value="F:protein serine/threonine kinase activity"/>
    <property type="evidence" value="ECO:0007669"/>
    <property type="project" value="UniProtKB-KW"/>
</dbReference>
<feature type="region of interest" description="Disordered" evidence="1">
    <location>
        <begin position="1"/>
        <end position="28"/>
    </location>
</feature>
<dbReference type="VEuPathDB" id="FungiDB:I303_05023"/>
<dbReference type="PROSITE" id="PS00109">
    <property type="entry name" value="PROTEIN_KINASE_TYR"/>
    <property type="match status" value="1"/>
</dbReference>
<dbReference type="InterPro" id="IPR011009">
    <property type="entry name" value="Kinase-like_dom_sf"/>
</dbReference>
<keyword evidence="3" id="KW-0808">Transferase</keyword>
<gene>
    <name evidence="3" type="ORF">I303_05023</name>
    <name evidence="4" type="ORF">I303_105535</name>
</gene>
<evidence type="ECO:0000259" key="2">
    <source>
        <dbReference type="PROSITE" id="PS50011"/>
    </source>
</evidence>
<organism evidence="3">
    <name type="scientific">Kwoniella dejecticola CBS 10117</name>
    <dbReference type="NCBI Taxonomy" id="1296121"/>
    <lineage>
        <taxon>Eukaryota</taxon>
        <taxon>Fungi</taxon>
        <taxon>Dikarya</taxon>
        <taxon>Basidiomycota</taxon>
        <taxon>Agaricomycotina</taxon>
        <taxon>Tremellomycetes</taxon>
        <taxon>Tremellales</taxon>
        <taxon>Cryptococcaceae</taxon>
        <taxon>Kwoniella</taxon>
    </lineage>
</organism>
<dbReference type="Pfam" id="PF00069">
    <property type="entry name" value="Pkinase"/>
    <property type="match status" value="1"/>
</dbReference>